<reference evidence="3 4" key="1">
    <citation type="submission" date="2012-08" db="EMBL/GenBank/DDBJ databases">
        <title>Whole genome shotgun sequence of Austwickia chelonae NBRC 105200.</title>
        <authorList>
            <person name="Yoshida I."/>
            <person name="Hosoyama A."/>
            <person name="Tsuchikane K."/>
            <person name="Katsumata H."/>
            <person name="Ando Y."/>
            <person name="Ohji S."/>
            <person name="Hamada M."/>
            <person name="Tamura T."/>
            <person name="Yamazoe A."/>
            <person name="Yamazaki S."/>
            <person name="Fujita N."/>
        </authorList>
    </citation>
    <scope>NUCLEOTIDE SEQUENCE [LARGE SCALE GENOMIC DNA]</scope>
    <source>
        <strain evidence="3 4">NBRC 105200</strain>
    </source>
</reference>
<evidence type="ECO:0008006" key="5">
    <source>
        <dbReference type="Google" id="ProtNLM"/>
    </source>
</evidence>
<dbReference type="SUPFAM" id="SSF54637">
    <property type="entry name" value="Thioesterase/thiol ester dehydrase-isomerase"/>
    <property type="match status" value="1"/>
</dbReference>
<feature type="domain" description="Acyl-CoA thioesterase-like C-terminal" evidence="2">
    <location>
        <begin position="138"/>
        <end position="267"/>
    </location>
</feature>
<organism evidence="3 4">
    <name type="scientific">Austwickia chelonae NBRC 105200</name>
    <dbReference type="NCBI Taxonomy" id="1184607"/>
    <lineage>
        <taxon>Bacteria</taxon>
        <taxon>Bacillati</taxon>
        <taxon>Actinomycetota</taxon>
        <taxon>Actinomycetes</taxon>
        <taxon>Micrococcales</taxon>
        <taxon>Dermatophilaceae</taxon>
        <taxon>Austwickia</taxon>
    </lineage>
</organism>
<dbReference type="InterPro" id="IPR049449">
    <property type="entry name" value="TesB_ACOT8-like_N"/>
</dbReference>
<evidence type="ECO:0000259" key="1">
    <source>
        <dbReference type="Pfam" id="PF13622"/>
    </source>
</evidence>
<dbReference type="eggNOG" id="COG2050">
    <property type="taxonomic scope" value="Bacteria"/>
</dbReference>
<keyword evidence="4" id="KW-1185">Reference proteome</keyword>
<dbReference type="Pfam" id="PF20789">
    <property type="entry name" value="4HBT_3C"/>
    <property type="match status" value="1"/>
</dbReference>
<comment type="caution">
    <text evidence="3">The sequence shown here is derived from an EMBL/GenBank/DDBJ whole genome shotgun (WGS) entry which is preliminary data.</text>
</comment>
<accession>K6VSW6</accession>
<feature type="domain" description="Acyl-CoA thioesterase-like N-terminal HotDog" evidence="1">
    <location>
        <begin position="36"/>
        <end position="117"/>
    </location>
</feature>
<dbReference type="InterPro" id="IPR042171">
    <property type="entry name" value="Acyl-CoA_hotdog"/>
</dbReference>
<gene>
    <name evidence="3" type="ORF">AUCHE_09_00460</name>
</gene>
<dbReference type="AlphaFoldDB" id="K6VSW6"/>
<dbReference type="STRING" id="100225.SAMN05421595_2707"/>
<dbReference type="Gene3D" id="2.40.160.210">
    <property type="entry name" value="Acyl-CoA thioesterase, double hotdog domain"/>
    <property type="match status" value="1"/>
</dbReference>
<name>K6VSW6_9MICO</name>
<dbReference type="RefSeq" id="WP_006503195.1">
    <property type="nucleotide sequence ID" value="NZ_BAGZ01000009.1"/>
</dbReference>
<dbReference type="InterPro" id="IPR049450">
    <property type="entry name" value="ACOT8-like_C"/>
</dbReference>
<evidence type="ECO:0000259" key="2">
    <source>
        <dbReference type="Pfam" id="PF20789"/>
    </source>
</evidence>
<dbReference type="Proteomes" id="UP000008495">
    <property type="component" value="Unassembled WGS sequence"/>
</dbReference>
<evidence type="ECO:0000313" key="3">
    <source>
        <dbReference type="EMBL" id="GAB78440.1"/>
    </source>
</evidence>
<sequence>MAGVALDNPAGLDDTTDAYFLPRGDGLFAPTLRTQGAWQPAEQHMAPVAGLLAHVMESHDSRPDLQLSRVTYEILGMIPARPFGIRVRTLRPGRTIELVEATMSTDGQDVVRATGWRLSRQDTSEVAGGFWDPLPCPQDSRPWDGTRVWGGGFIDSLEFRVVRDGRPGRGAAWISTSTPLIHGVDVSPIARFITLVDTANGIATRAHPQEWMFPNTDLTIHLFRHPTPGWVGFDTEVLFGETGVGLTSSKLFDERGAVGRAEQILTVREMPTR</sequence>
<evidence type="ECO:0000313" key="4">
    <source>
        <dbReference type="Proteomes" id="UP000008495"/>
    </source>
</evidence>
<proteinExistence type="predicted"/>
<dbReference type="InterPro" id="IPR029069">
    <property type="entry name" value="HotDog_dom_sf"/>
</dbReference>
<dbReference type="EMBL" id="BAGZ01000009">
    <property type="protein sequence ID" value="GAB78440.1"/>
    <property type="molecule type" value="Genomic_DNA"/>
</dbReference>
<protein>
    <recommendedName>
        <fullName evidence="5">Thioesterase</fullName>
    </recommendedName>
</protein>
<dbReference type="Pfam" id="PF13622">
    <property type="entry name" value="4HBT_3"/>
    <property type="match status" value="1"/>
</dbReference>